<sequence>MSETSTAAPSVVTPCPPGTATTNVSPRSQLEHSVDEFEVGEEGGPDDAGSAEAQSAEPASTALCPSARPAGR</sequence>
<gene>
    <name evidence="2" type="ORF">GCM10010310_61300</name>
</gene>
<feature type="compositionally biased region" description="Polar residues" evidence="1">
    <location>
        <begin position="19"/>
        <end position="28"/>
    </location>
</feature>
<organism evidence="2 3">
    <name type="scientific">Streptomyces violaceolatus</name>
    <dbReference type="NCBI Taxonomy" id="67378"/>
    <lineage>
        <taxon>Bacteria</taxon>
        <taxon>Bacillati</taxon>
        <taxon>Actinomycetota</taxon>
        <taxon>Actinomycetes</taxon>
        <taxon>Kitasatosporales</taxon>
        <taxon>Streptomycetaceae</taxon>
        <taxon>Streptomyces</taxon>
        <taxon>Streptomyces violaceoruber group</taxon>
    </lineage>
</organism>
<feature type="region of interest" description="Disordered" evidence="1">
    <location>
        <begin position="1"/>
        <end position="72"/>
    </location>
</feature>
<dbReference type="EMBL" id="BAAASK010000024">
    <property type="protein sequence ID" value="GAA2697214.1"/>
    <property type="molecule type" value="Genomic_DNA"/>
</dbReference>
<accession>A0ABN3T942</accession>
<name>A0ABN3T942_9ACTN</name>
<protein>
    <submittedName>
        <fullName evidence="2">Uncharacterized protein</fullName>
    </submittedName>
</protein>
<keyword evidence="3" id="KW-1185">Reference proteome</keyword>
<reference evidence="2 3" key="1">
    <citation type="journal article" date="2019" name="Int. J. Syst. Evol. Microbiol.">
        <title>The Global Catalogue of Microorganisms (GCM) 10K type strain sequencing project: providing services to taxonomists for standard genome sequencing and annotation.</title>
        <authorList>
            <consortium name="The Broad Institute Genomics Platform"/>
            <consortium name="The Broad Institute Genome Sequencing Center for Infectious Disease"/>
            <person name="Wu L."/>
            <person name="Ma J."/>
        </authorList>
    </citation>
    <scope>NUCLEOTIDE SEQUENCE [LARGE SCALE GENOMIC DNA]</scope>
    <source>
        <strain evidence="2 3">JCM 4531</strain>
    </source>
</reference>
<evidence type="ECO:0000256" key="1">
    <source>
        <dbReference type="SAM" id="MobiDB-lite"/>
    </source>
</evidence>
<feature type="compositionally biased region" description="Acidic residues" evidence="1">
    <location>
        <begin position="36"/>
        <end position="45"/>
    </location>
</feature>
<dbReference type="Proteomes" id="UP001499989">
    <property type="component" value="Unassembled WGS sequence"/>
</dbReference>
<proteinExistence type="predicted"/>
<evidence type="ECO:0000313" key="2">
    <source>
        <dbReference type="EMBL" id="GAA2697214.1"/>
    </source>
</evidence>
<comment type="caution">
    <text evidence="2">The sequence shown here is derived from an EMBL/GenBank/DDBJ whole genome shotgun (WGS) entry which is preliminary data.</text>
</comment>
<evidence type="ECO:0000313" key="3">
    <source>
        <dbReference type="Proteomes" id="UP001499989"/>
    </source>
</evidence>